<dbReference type="Proteomes" id="UP000198282">
    <property type="component" value="Unassembled WGS sequence"/>
</dbReference>
<evidence type="ECO:0000256" key="1">
    <source>
        <dbReference type="ARBA" id="ARBA00004651"/>
    </source>
</evidence>
<dbReference type="AlphaFoldDB" id="A0A239EI14"/>
<dbReference type="InterPro" id="IPR020846">
    <property type="entry name" value="MFS_dom"/>
</dbReference>
<evidence type="ECO:0000256" key="2">
    <source>
        <dbReference type="ARBA" id="ARBA00022692"/>
    </source>
</evidence>
<comment type="subcellular location">
    <subcellularLocation>
        <location evidence="1">Cell membrane</location>
        <topology evidence="1">Multi-pass membrane protein</topology>
    </subcellularLocation>
</comment>
<evidence type="ECO:0000313" key="7">
    <source>
        <dbReference type="EMBL" id="SNS44400.1"/>
    </source>
</evidence>
<name>A0A239EI14_9ACTN</name>
<dbReference type="InterPro" id="IPR036259">
    <property type="entry name" value="MFS_trans_sf"/>
</dbReference>
<dbReference type="Gene3D" id="1.20.1250.20">
    <property type="entry name" value="MFS general substrate transporter like domains"/>
    <property type="match status" value="1"/>
</dbReference>
<feature type="transmembrane region" description="Helical" evidence="5">
    <location>
        <begin position="76"/>
        <end position="97"/>
    </location>
</feature>
<evidence type="ECO:0000256" key="5">
    <source>
        <dbReference type="SAM" id="Phobius"/>
    </source>
</evidence>
<proteinExistence type="predicted"/>
<evidence type="ECO:0000256" key="3">
    <source>
        <dbReference type="ARBA" id="ARBA00022989"/>
    </source>
</evidence>
<dbReference type="GO" id="GO:0005886">
    <property type="term" value="C:plasma membrane"/>
    <property type="evidence" value="ECO:0007669"/>
    <property type="project" value="UniProtKB-SubCell"/>
</dbReference>
<protein>
    <recommendedName>
        <fullName evidence="6">Major facilitator superfamily (MFS) profile domain-containing protein</fullName>
    </recommendedName>
</protein>
<dbReference type="RefSeq" id="WP_143653188.1">
    <property type="nucleotide sequence ID" value="NZ_FZOD01000009.1"/>
</dbReference>
<evidence type="ECO:0000313" key="8">
    <source>
        <dbReference type="Proteomes" id="UP000198282"/>
    </source>
</evidence>
<evidence type="ECO:0000256" key="4">
    <source>
        <dbReference type="ARBA" id="ARBA00023136"/>
    </source>
</evidence>
<keyword evidence="3 5" id="KW-1133">Transmembrane helix</keyword>
<feature type="domain" description="Major facilitator superfamily (MFS) profile" evidence="6">
    <location>
        <begin position="1"/>
        <end position="113"/>
    </location>
</feature>
<keyword evidence="2 5" id="KW-0812">Transmembrane</keyword>
<keyword evidence="4 5" id="KW-0472">Membrane</keyword>
<feature type="transmembrane region" description="Helical" evidence="5">
    <location>
        <begin position="35"/>
        <end position="55"/>
    </location>
</feature>
<reference evidence="7 8" key="1">
    <citation type="submission" date="2017-06" db="EMBL/GenBank/DDBJ databases">
        <authorList>
            <person name="Kim H.J."/>
            <person name="Triplett B.A."/>
        </authorList>
    </citation>
    <scope>NUCLEOTIDE SEQUENCE [LARGE SCALE GENOMIC DNA]</scope>
    <source>
        <strain evidence="7 8">CGMCC 4.2132</strain>
    </source>
</reference>
<organism evidence="7 8">
    <name type="scientific">Streptosporangium subroseum</name>
    <dbReference type="NCBI Taxonomy" id="106412"/>
    <lineage>
        <taxon>Bacteria</taxon>
        <taxon>Bacillati</taxon>
        <taxon>Actinomycetota</taxon>
        <taxon>Actinomycetes</taxon>
        <taxon>Streptosporangiales</taxon>
        <taxon>Streptosporangiaceae</taxon>
        <taxon>Streptosporangium</taxon>
    </lineage>
</organism>
<gene>
    <name evidence="7" type="ORF">SAMN05216276_1009166</name>
</gene>
<dbReference type="SUPFAM" id="SSF103473">
    <property type="entry name" value="MFS general substrate transporter"/>
    <property type="match status" value="1"/>
</dbReference>
<dbReference type="EMBL" id="FZOD01000009">
    <property type="protein sequence ID" value="SNS44400.1"/>
    <property type="molecule type" value="Genomic_DNA"/>
</dbReference>
<evidence type="ECO:0000259" key="6">
    <source>
        <dbReference type="PROSITE" id="PS50850"/>
    </source>
</evidence>
<dbReference type="GO" id="GO:0022857">
    <property type="term" value="F:transmembrane transporter activity"/>
    <property type="evidence" value="ECO:0007669"/>
    <property type="project" value="InterPro"/>
</dbReference>
<sequence length="113" mass="11451">MLVGVAVSFGFATLPAILAGAVPGNRTGIANGINSVARSVGSSIASALAATLLVVEPVERLAFQASALPAEDRFTVCFALGGGAFALIVLVALVGLADAHPRVRPRQNQISER</sequence>
<accession>A0A239EI14</accession>
<keyword evidence="8" id="KW-1185">Reference proteome</keyword>
<dbReference type="PROSITE" id="PS50850">
    <property type="entry name" value="MFS"/>
    <property type="match status" value="1"/>
</dbReference>